<dbReference type="InterPro" id="IPR014434">
    <property type="entry name" value="Monothiol_GRX"/>
</dbReference>
<organism evidence="11 12">
    <name type="scientific">Candidatus Methylospira mobilis</name>
    <dbReference type="NCBI Taxonomy" id="1808979"/>
    <lineage>
        <taxon>Bacteria</taxon>
        <taxon>Pseudomonadati</taxon>
        <taxon>Pseudomonadota</taxon>
        <taxon>Gammaproteobacteria</taxon>
        <taxon>Methylococcales</taxon>
        <taxon>Methylococcaceae</taxon>
        <taxon>Candidatus Methylospira</taxon>
    </lineage>
</organism>
<dbReference type="Pfam" id="PF00462">
    <property type="entry name" value="Glutaredoxin"/>
    <property type="match status" value="1"/>
</dbReference>
<keyword evidence="3 9" id="KW-0479">Metal-binding</keyword>
<gene>
    <name evidence="11" type="primary">grxD</name>
    <name evidence="11" type="ORF">F6R98_04760</name>
</gene>
<dbReference type="PANTHER" id="PTHR10293:SF72">
    <property type="entry name" value="MONOTHIOL GLUTAREDOXIN-S14, CHLOROPLASTIC"/>
    <property type="match status" value="1"/>
</dbReference>
<dbReference type="NCBIfam" id="TIGR00365">
    <property type="entry name" value="Grx4 family monothiol glutaredoxin"/>
    <property type="match status" value="1"/>
</dbReference>
<evidence type="ECO:0000259" key="10">
    <source>
        <dbReference type="Pfam" id="PF00462"/>
    </source>
</evidence>
<evidence type="ECO:0000256" key="8">
    <source>
        <dbReference type="PIRSR" id="PIRSR005894-1"/>
    </source>
</evidence>
<evidence type="ECO:0000256" key="3">
    <source>
        <dbReference type="ARBA" id="ARBA00022723"/>
    </source>
</evidence>
<evidence type="ECO:0000256" key="7">
    <source>
        <dbReference type="PIRNR" id="PIRNR005894"/>
    </source>
</evidence>
<protein>
    <recommendedName>
        <fullName evidence="7">Glutaredoxin</fullName>
    </recommendedName>
</protein>
<feature type="domain" description="Glutaredoxin" evidence="10">
    <location>
        <begin position="16"/>
        <end position="80"/>
    </location>
</feature>
<evidence type="ECO:0000313" key="11">
    <source>
        <dbReference type="EMBL" id="QFY42019.1"/>
    </source>
</evidence>
<dbReference type="GO" id="GO:0015036">
    <property type="term" value="F:disulfide oxidoreductase activity"/>
    <property type="evidence" value="ECO:0007669"/>
    <property type="project" value="InterPro"/>
</dbReference>
<dbReference type="CDD" id="cd03028">
    <property type="entry name" value="GRX_PICOT_like"/>
    <property type="match status" value="1"/>
</dbReference>
<dbReference type="OrthoDB" id="9804115at2"/>
<dbReference type="InParanoid" id="A0A5Q0BET5"/>
<keyword evidence="6" id="KW-0676">Redox-active center</keyword>
<dbReference type="KEGG" id="mmob:F6R98_04760"/>
<feature type="binding site" evidence="8">
    <location>
        <begin position="83"/>
        <end position="84"/>
    </location>
    <ligand>
        <name>glutathione</name>
        <dbReference type="ChEBI" id="CHEBI:57925"/>
    </ligand>
</feature>
<sequence>MTTEEKILDQIKNNPILIYMKGVPDAPQCGFSAKAVALIQSIGVPFAWVDVLNAPFIREKLPKVSKWPTFPQLFVAGELIGGCDIIEELHKNGELSGILKGAVTE</sequence>
<dbReference type="RefSeq" id="WP_153248004.1">
    <property type="nucleotide sequence ID" value="NZ_CP044205.1"/>
</dbReference>
<dbReference type="InterPro" id="IPR002109">
    <property type="entry name" value="Glutaredoxin"/>
</dbReference>
<keyword evidence="12" id="KW-1185">Reference proteome</keyword>
<dbReference type="InterPro" id="IPR036249">
    <property type="entry name" value="Thioredoxin-like_sf"/>
</dbReference>
<evidence type="ECO:0000256" key="5">
    <source>
        <dbReference type="ARBA" id="ARBA00023014"/>
    </source>
</evidence>
<keyword evidence="5 9" id="KW-0411">Iron-sulfur</keyword>
<name>A0A5Q0BET5_9GAMM</name>
<keyword evidence="4 9" id="KW-0408">Iron</keyword>
<dbReference type="SUPFAM" id="SSF52833">
    <property type="entry name" value="Thioredoxin-like"/>
    <property type="match status" value="1"/>
</dbReference>
<dbReference type="AlphaFoldDB" id="A0A5Q0BET5"/>
<evidence type="ECO:0000256" key="6">
    <source>
        <dbReference type="ARBA" id="ARBA00023284"/>
    </source>
</evidence>
<dbReference type="EMBL" id="CP044205">
    <property type="protein sequence ID" value="QFY42019.1"/>
    <property type="molecule type" value="Genomic_DNA"/>
</dbReference>
<comment type="similarity">
    <text evidence="1 7">Belongs to the glutaredoxin family. Monothiol subfamily.</text>
</comment>
<evidence type="ECO:0000256" key="9">
    <source>
        <dbReference type="PIRSR" id="PIRSR005894-2"/>
    </source>
</evidence>
<feature type="binding site" evidence="8">
    <location>
        <position position="70"/>
    </location>
    <ligand>
        <name>glutathione</name>
        <dbReference type="ChEBI" id="CHEBI:57925"/>
    </ligand>
</feature>
<evidence type="ECO:0000256" key="1">
    <source>
        <dbReference type="ARBA" id="ARBA00009630"/>
    </source>
</evidence>
<keyword evidence="2 9" id="KW-0001">2Fe-2S</keyword>
<dbReference type="PROSITE" id="PS51354">
    <property type="entry name" value="GLUTAREDOXIN_2"/>
    <property type="match status" value="1"/>
</dbReference>
<dbReference type="GO" id="GO:0046872">
    <property type="term" value="F:metal ion binding"/>
    <property type="evidence" value="ECO:0007669"/>
    <property type="project" value="UniProtKB-KW"/>
</dbReference>
<reference evidence="11 12" key="1">
    <citation type="submission" date="2019-09" db="EMBL/GenBank/DDBJ databases">
        <title>Ecophysiology of the spiral-shaped methanotroph Methylospira mobilis as revealed by the complete genome sequence.</title>
        <authorList>
            <person name="Oshkin I.Y."/>
            <person name="Dedysh S.N."/>
            <person name="Miroshnikov K."/>
            <person name="Danilova O.V."/>
            <person name="Hakobyan A."/>
            <person name="Liesack W."/>
        </authorList>
    </citation>
    <scope>NUCLEOTIDE SEQUENCE [LARGE SCALE GENOMIC DNA]</scope>
    <source>
        <strain evidence="11 12">Shm1</strain>
    </source>
</reference>
<dbReference type="PIRSF" id="PIRSF005894">
    <property type="entry name" value="Monothiol_GRX"/>
    <property type="match status" value="1"/>
</dbReference>
<dbReference type="InterPro" id="IPR033658">
    <property type="entry name" value="GRX_PICOT-like"/>
</dbReference>
<dbReference type="Gene3D" id="3.40.30.10">
    <property type="entry name" value="Glutaredoxin"/>
    <property type="match status" value="1"/>
</dbReference>
<evidence type="ECO:0000313" key="12">
    <source>
        <dbReference type="Proteomes" id="UP000325755"/>
    </source>
</evidence>
<dbReference type="PANTHER" id="PTHR10293">
    <property type="entry name" value="GLUTAREDOXIN FAMILY MEMBER"/>
    <property type="match status" value="1"/>
</dbReference>
<feature type="binding site" evidence="9">
    <location>
        <position position="29"/>
    </location>
    <ligand>
        <name>[2Fe-2S] cluster</name>
        <dbReference type="ChEBI" id="CHEBI:190135"/>
        <note>ligand shared between dimeric partners</note>
    </ligand>
</feature>
<dbReference type="InterPro" id="IPR004480">
    <property type="entry name" value="Monothiol_GRX-rel"/>
</dbReference>
<dbReference type="Proteomes" id="UP000325755">
    <property type="component" value="Chromosome"/>
</dbReference>
<feature type="binding site" evidence="8">
    <location>
        <position position="58"/>
    </location>
    <ligand>
        <name>glutathione</name>
        <dbReference type="ChEBI" id="CHEBI:57925"/>
    </ligand>
</feature>
<dbReference type="GO" id="GO:0051537">
    <property type="term" value="F:2 iron, 2 sulfur cluster binding"/>
    <property type="evidence" value="ECO:0007669"/>
    <property type="project" value="UniProtKB-KW"/>
</dbReference>
<evidence type="ECO:0000256" key="4">
    <source>
        <dbReference type="ARBA" id="ARBA00023004"/>
    </source>
</evidence>
<evidence type="ECO:0000256" key="2">
    <source>
        <dbReference type="ARBA" id="ARBA00022714"/>
    </source>
</evidence>
<accession>A0A5Q0BET5</accession>
<proteinExistence type="inferred from homology"/>
<feature type="binding site" evidence="8">
    <location>
        <position position="21"/>
    </location>
    <ligand>
        <name>glutathione</name>
        <dbReference type="ChEBI" id="CHEBI:57925"/>
    </ligand>
</feature>